<keyword evidence="3" id="KW-1185">Reference proteome</keyword>
<feature type="chain" id="PRO_5020237666" evidence="1">
    <location>
        <begin position="22"/>
        <end position="226"/>
    </location>
</feature>
<dbReference type="Proteomes" id="UP000307956">
    <property type="component" value="Unassembled WGS sequence"/>
</dbReference>
<organism evidence="2 3">
    <name type="scientific">Pseudothauera rhizosphaerae</name>
    <dbReference type="NCBI Taxonomy" id="2565932"/>
    <lineage>
        <taxon>Bacteria</taxon>
        <taxon>Pseudomonadati</taxon>
        <taxon>Pseudomonadota</taxon>
        <taxon>Betaproteobacteria</taxon>
        <taxon>Rhodocyclales</taxon>
        <taxon>Zoogloeaceae</taxon>
        <taxon>Pseudothauera</taxon>
    </lineage>
</organism>
<accession>A0A4S4AZY2</accession>
<gene>
    <name evidence="2" type="ORF">E6O51_02290</name>
</gene>
<keyword evidence="1" id="KW-0732">Signal</keyword>
<evidence type="ECO:0000313" key="3">
    <source>
        <dbReference type="Proteomes" id="UP000307956"/>
    </source>
</evidence>
<dbReference type="OrthoDB" id="9856294at2"/>
<proteinExistence type="predicted"/>
<comment type="caution">
    <text evidence="2">The sequence shown here is derived from an EMBL/GenBank/DDBJ whole genome shotgun (WGS) entry which is preliminary data.</text>
</comment>
<evidence type="ECO:0000256" key="1">
    <source>
        <dbReference type="SAM" id="SignalP"/>
    </source>
</evidence>
<dbReference type="AlphaFoldDB" id="A0A4S4AZY2"/>
<protein>
    <submittedName>
        <fullName evidence="2">Uncharacterized protein</fullName>
    </submittedName>
</protein>
<evidence type="ECO:0000313" key="2">
    <source>
        <dbReference type="EMBL" id="THF64175.1"/>
    </source>
</evidence>
<reference evidence="2 3" key="1">
    <citation type="submission" date="2019-04" db="EMBL/GenBank/DDBJ databases">
        <title>Azoarcus rhizosphaerae sp. nov. isolated from rhizosphere of Ficus religiosa.</title>
        <authorList>
            <person name="Lin S.-Y."/>
            <person name="Hameed A."/>
            <person name="Hsu Y.-H."/>
            <person name="Young C.-C."/>
        </authorList>
    </citation>
    <scope>NUCLEOTIDE SEQUENCE [LARGE SCALE GENOMIC DNA]</scope>
    <source>
        <strain evidence="2 3">CC-YHH848</strain>
    </source>
</reference>
<feature type="signal peptide" evidence="1">
    <location>
        <begin position="1"/>
        <end position="21"/>
    </location>
</feature>
<sequence>MRPGTATALLAGLLFLSTASAQGDRPIYIQFNKATDEIHTILRKTPKPAPKDMMQISNIACNALRMLLEKEPRFKADIEALAAAGIENQAHHRRLADDVLFFLDSFIEEEHHYLVQSGISPDSSADILIAAALVRSALREPPSANTVYADILKLRDEVCRVARAVTESEADKDAYEARKRTIKRWALGLGGVSLITADALFAVPSGGTASASFAVGGASVGAAISQ</sequence>
<dbReference type="RefSeq" id="WP_136383366.1">
    <property type="nucleotide sequence ID" value="NZ_SSOD01000002.1"/>
</dbReference>
<name>A0A4S4AZY2_9RHOO</name>
<dbReference type="EMBL" id="SSOD01000002">
    <property type="protein sequence ID" value="THF64175.1"/>
    <property type="molecule type" value="Genomic_DNA"/>
</dbReference>